<dbReference type="Proteomes" id="UP000821853">
    <property type="component" value="Unassembled WGS sequence"/>
</dbReference>
<name>A0A9J6GWY2_HAELO</name>
<accession>A0A9J6GWY2</accession>
<dbReference type="AlphaFoldDB" id="A0A9J6GWY2"/>
<comment type="caution">
    <text evidence="1">The sequence shown here is derived from an EMBL/GenBank/DDBJ whole genome shotgun (WGS) entry which is preliminary data.</text>
</comment>
<reference evidence="1 2" key="1">
    <citation type="journal article" date="2020" name="Cell">
        <title>Large-Scale Comparative Analyses of Tick Genomes Elucidate Their Genetic Diversity and Vector Capacities.</title>
        <authorList>
            <consortium name="Tick Genome and Microbiome Consortium (TIGMIC)"/>
            <person name="Jia N."/>
            <person name="Wang J."/>
            <person name="Shi W."/>
            <person name="Du L."/>
            <person name="Sun Y."/>
            <person name="Zhan W."/>
            <person name="Jiang J.F."/>
            <person name="Wang Q."/>
            <person name="Zhang B."/>
            <person name="Ji P."/>
            <person name="Bell-Sakyi L."/>
            <person name="Cui X.M."/>
            <person name="Yuan T.T."/>
            <person name="Jiang B.G."/>
            <person name="Yang W.F."/>
            <person name="Lam T.T."/>
            <person name="Chang Q.C."/>
            <person name="Ding S.J."/>
            <person name="Wang X.J."/>
            <person name="Zhu J.G."/>
            <person name="Ruan X.D."/>
            <person name="Zhao L."/>
            <person name="Wei J.T."/>
            <person name="Ye R.Z."/>
            <person name="Que T.C."/>
            <person name="Du C.H."/>
            <person name="Zhou Y.H."/>
            <person name="Cheng J.X."/>
            <person name="Dai P.F."/>
            <person name="Guo W.B."/>
            <person name="Han X.H."/>
            <person name="Huang E.J."/>
            <person name="Li L.F."/>
            <person name="Wei W."/>
            <person name="Gao Y.C."/>
            <person name="Liu J.Z."/>
            <person name="Shao H.Z."/>
            <person name="Wang X."/>
            <person name="Wang C.C."/>
            <person name="Yang T.C."/>
            <person name="Huo Q.B."/>
            <person name="Li W."/>
            <person name="Chen H.Y."/>
            <person name="Chen S.E."/>
            <person name="Zhou L.G."/>
            <person name="Ni X.B."/>
            <person name="Tian J.H."/>
            <person name="Sheng Y."/>
            <person name="Liu T."/>
            <person name="Pan Y.S."/>
            <person name="Xia L.Y."/>
            <person name="Li J."/>
            <person name="Zhao F."/>
            <person name="Cao W.C."/>
        </authorList>
    </citation>
    <scope>NUCLEOTIDE SEQUENCE [LARGE SCALE GENOMIC DNA]</scope>
    <source>
        <strain evidence="1">HaeL-2018</strain>
    </source>
</reference>
<dbReference type="OMA" id="DIRIVQM"/>
<keyword evidence="2" id="KW-1185">Reference proteome</keyword>
<protein>
    <submittedName>
        <fullName evidence="1">Uncharacterized protein</fullName>
    </submittedName>
</protein>
<evidence type="ECO:0000313" key="1">
    <source>
        <dbReference type="EMBL" id="KAH9378863.1"/>
    </source>
</evidence>
<dbReference type="EMBL" id="JABSTR010000009">
    <property type="protein sequence ID" value="KAH9378863.1"/>
    <property type="molecule type" value="Genomic_DNA"/>
</dbReference>
<dbReference type="VEuPathDB" id="VectorBase:HLOH_060470"/>
<gene>
    <name evidence="1" type="ORF">HPB48_022633</name>
</gene>
<evidence type="ECO:0000313" key="2">
    <source>
        <dbReference type="Proteomes" id="UP000821853"/>
    </source>
</evidence>
<sequence>MDPASPTRMGNSVTCDTCTDPFLVKNSRDATSENEEETLASDHWLLRITLLAKAARRKWGQAKLTNWHEFRLQEVPPVLFTGSYTEWAKKITALQWQHVTTIQTTEKNPTVDNHLMHIWEALRSLTN</sequence>
<organism evidence="1 2">
    <name type="scientific">Haemaphysalis longicornis</name>
    <name type="common">Bush tick</name>
    <dbReference type="NCBI Taxonomy" id="44386"/>
    <lineage>
        <taxon>Eukaryota</taxon>
        <taxon>Metazoa</taxon>
        <taxon>Ecdysozoa</taxon>
        <taxon>Arthropoda</taxon>
        <taxon>Chelicerata</taxon>
        <taxon>Arachnida</taxon>
        <taxon>Acari</taxon>
        <taxon>Parasitiformes</taxon>
        <taxon>Ixodida</taxon>
        <taxon>Ixodoidea</taxon>
        <taxon>Ixodidae</taxon>
        <taxon>Haemaphysalinae</taxon>
        <taxon>Haemaphysalis</taxon>
    </lineage>
</organism>
<proteinExistence type="predicted"/>
<dbReference type="OrthoDB" id="6502419at2759"/>